<protein>
    <submittedName>
        <fullName evidence="1">Uncharacterized protein</fullName>
    </submittedName>
</protein>
<evidence type="ECO:0000313" key="2">
    <source>
        <dbReference type="Proteomes" id="UP000245884"/>
    </source>
</evidence>
<dbReference type="GeneID" id="37025301"/>
<name>A0A316UVA5_9BASI</name>
<dbReference type="Proteomes" id="UP000245884">
    <property type="component" value="Unassembled WGS sequence"/>
</dbReference>
<proteinExistence type="predicted"/>
<accession>A0A316UVA5</accession>
<sequence>MKDKALAAFIRRATWRLKCRRRPVSKLRRQEAAHLALAPLSACSHLSSPLRSAPAETRGPRRVASFLRMNNRCDAHILSCLSTIRSGSSKRKPILARQSYDDEEQILAIVAAPFSIPSPQL</sequence>
<dbReference type="EMBL" id="KZ819664">
    <property type="protein sequence ID" value="PWN29236.1"/>
    <property type="molecule type" value="Genomic_DNA"/>
</dbReference>
<evidence type="ECO:0000313" key="1">
    <source>
        <dbReference type="EMBL" id="PWN29236.1"/>
    </source>
</evidence>
<organism evidence="1 2">
    <name type="scientific">Jaminaea rosea</name>
    <dbReference type="NCBI Taxonomy" id="1569628"/>
    <lineage>
        <taxon>Eukaryota</taxon>
        <taxon>Fungi</taxon>
        <taxon>Dikarya</taxon>
        <taxon>Basidiomycota</taxon>
        <taxon>Ustilaginomycotina</taxon>
        <taxon>Exobasidiomycetes</taxon>
        <taxon>Microstromatales</taxon>
        <taxon>Microstromatales incertae sedis</taxon>
        <taxon>Jaminaea</taxon>
    </lineage>
</organism>
<gene>
    <name evidence="1" type="ORF">BDZ90DRAFT_142177</name>
</gene>
<dbReference type="AlphaFoldDB" id="A0A316UVA5"/>
<keyword evidence="2" id="KW-1185">Reference proteome</keyword>
<reference evidence="1 2" key="1">
    <citation type="journal article" date="2018" name="Mol. Biol. Evol.">
        <title>Broad Genomic Sampling Reveals a Smut Pathogenic Ancestry of the Fungal Clade Ustilaginomycotina.</title>
        <authorList>
            <person name="Kijpornyongpan T."/>
            <person name="Mondo S.J."/>
            <person name="Barry K."/>
            <person name="Sandor L."/>
            <person name="Lee J."/>
            <person name="Lipzen A."/>
            <person name="Pangilinan J."/>
            <person name="LaButti K."/>
            <person name="Hainaut M."/>
            <person name="Henrissat B."/>
            <person name="Grigoriev I.V."/>
            <person name="Spatafora J.W."/>
            <person name="Aime M.C."/>
        </authorList>
    </citation>
    <scope>NUCLEOTIDE SEQUENCE [LARGE SCALE GENOMIC DNA]</scope>
    <source>
        <strain evidence="1 2">MCA 5214</strain>
    </source>
</reference>
<dbReference type="RefSeq" id="XP_025363848.1">
    <property type="nucleotide sequence ID" value="XM_025503478.1"/>
</dbReference>